<dbReference type="Gene3D" id="4.10.800.10">
    <property type="entry name" value="Thyroglobulin type-1"/>
    <property type="match status" value="2"/>
</dbReference>
<feature type="signal peptide" evidence="6">
    <location>
        <begin position="1"/>
        <end position="17"/>
    </location>
</feature>
<evidence type="ECO:0000313" key="8">
    <source>
        <dbReference type="EMBL" id="OWF41430.1"/>
    </source>
</evidence>
<proteinExistence type="predicted"/>
<gene>
    <name evidence="8" type="ORF">KP79_PYT02202</name>
</gene>
<evidence type="ECO:0000256" key="5">
    <source>
        <dbReference type="PROSITE-ProRule" id="PRU00500"/>
    </source>
</evidence>
<keyword evidence="2" id="KW-0964">Secreted</keyword>
<dbReference type="PROSITE" id="PS51162">
    <property type="entry name" value="THYROGLOBULIN_1_2"/>
    <property type="match status" value="2"/>
</dbReference>
<evidence type="ECO:0000256" key="4">
    <source>
        <dbReference type="ARBA" id="ARBA00023157"/>
    </source>
</evidence>
<evidence type="ECO:0000313" key="9">
    <source>
        <dbReference type="Proteomes" id="UP000242188"/>
    </source>
</evidence>
<dbReference type="InterPro" id="IPR036857">
    <property type="entry name" value="Thyroglobulin_1_sf"/>
</dbReference>
<dbReference type="SUPFAM" id="SSF57610">
    <property type="entry name" value="Thyroglobulin type-1 domain"/>
    <property type="match status" value="2"/>
</dbReference>
<evidence type="ECO:0000256" key="2">
    <source>
        <dbReference type="ARBA" id="ARBA00022525"/>
    </source>
</evidence>
<dbReference type="Pfam" id="PF00086">
    <property type="entry name" value="Thyroglobulin_1"/>
    <property type="match status" value="2"/>
</dbReference>
<feature type="chain" id="PRO_5012916654" evidence="6">
    <location>
        <begin position="18"/>
        <end position="158"/>
    </location>
</feature>
<keyword evidence="4" id="KW-1015">Disulfide bond</keyword>
<dbReference type="SMART" id="SM00211">
    <property type="entry name" value="TY"/>
    <property type="match status" value="2"/>
</dbReference>
<dbReference type="Proteomes" id="UP000242188">
    <property type="component" value="Unassembled WGS sequence"/>
</dbReference>
<reference evidence="8 9" key="1">
    <citation type="journal article" date="2017" name="Nat. Ecol. Evol.">
        <title>Scallop genome provides insights into evolution of bilaterian karyotype and development.</title>
        <authorList>
            <person name="Wang S."/>
            <person name="Zhang J."/>
            <person name="Jiao W."/>
            <person name="Li J."/>
            <person name="Xun X."/>
            <person name="Sun Y."/>
            <person name="Guo X."/>
            <person name="Huan P."/>
            <person name="Dong B."/>
            <person name="Zhang L."/>
            <person name="Hu X."/>
            <person name="Sun X."/>
            <person name="Wang J."/>
            <person name="Zhao C."/>
            <person name="Wang Y."/>
            <person name="Wang D."/>
            <person name="Huang X."/>
            <person name="Wang R."/>
            <person name="Lv J."/>
            <person name="Li Y."/>
            <person name="Zhang Z."/>
            <person name="Liu B."/>
            <person name="Lu W."/>
            <person name="Hui Y."/>
            <person name="Liang J."/>
            <person name="Zhou Z."/>
            <person name="Hou R."/>
            <person name="Li X."/>
            <person name="Liu Y."/>
            <person name="Li H."/>
            <person name="Ning X."/>
            <person name="Lin Y."/>
            <person name="Zhao L."/>
            <person name="Xing Q."/>
            <person name="Dou J."/>
            <person name="Li Y."/>
            <person name="Mao J."/>
            <person name="Guo H."/>
            <person name="Dou H."/>
            <person name="Li T."/>
            <person name="Mu C."/>
            <person name="Jiang W."/>
            <person name="Fu Q."/>
            <person name="Fu X."/>
            <person name="Miao Y."/>
            <person name="Liu J."/>
            <person name="Yu Q."/>
            <person name="Li R."/>
            <person name="Liao H."/>
            <person name="Li X."/>
            <person name="Kong Y."/>
            <person name="Jiang Z."/>
            <person name="Chourrout D."/>
            <person name="Li R."/>
            <person name="Bao Z."/>
        </authorList>
    </citation>
    <scope>NUCLEOTIDE SEQUENCE [LARGE SCALE GENOMIC DNA]</scope>
    <source>
        <strain evidence="8 9">PY_sf001</strain>
    </source>
</reference>
<dbReference type="PANTHER" id="PTHR12352">
    <property type="entry name" value="SECRETED MODULAR CALCIUM-BINDING PROTEIN"/>
    <property type="match status" value="1"/>
</dbReference>
<comment type="caution">
    <text evidence="5">Lacks conserved residue(s) required for the propagation of feature annotation.</text>
</comment>
<keyword evidence="6" id="KW-0732">Signal</keyword>
<keyword evidence="9" id="KW-1185">Reference proteome</keyword>
<dbReference type="InterPro" id="IPR000716">
    <property type="entry name" value="Thyroglobulin_1"/>
</dbReference>
<dbReference type="EMBL" id="NEDP02005396">
    <property type="protein sequence ID" value="OWF41430.1"/>
    <property type="molecule type" value="Genomic_DNA"/>
</dbReference>
<evidence type="ECO:0000256" key="1">
    <source>
        <dbReference type="ARBA" id="ARBA00004613"/>
    </source>
</evidence>
<dbReference type="GO" id="GO:0007160">
    <property type="term" value="P:cell-matrix adhesion"/>
    <property type="evidence" value="ECO:0007669"/>
    <property type="project" value="TreeGrafter"/>
</dbReference>
<protein>
    <submittedName>
        <fullName evidence="8">Thyroglobulin</fullName>
    </submittedName>
</protein>
<organism evidence="8 9">
    <name type="scientific">Mizuhopecten yessoensis</name>
    <name type="common">Japanese scallop</name>
    <name type="synonym">Patinopecten yessoensis</name>
    <dbReference type="NCBI Taxonomy" id="6573"/>
    <lineage>
        <taxon>Eukaryota</taxon>
        <taxon>Metazoa</taxon>
        <taxon>Spiralia</taxon>
        <taxon>Lophotrochozoa</taxon>
        <taxon>Mollusca</taxon>
        <taxon>Bivalvia</taxon>
        <taxon>Autobranchia</taxon>
        <taxon>Pteriomorphia</taxon>
        <taxon>Pectinida</taxon>
        <taxon>Pectinoidea</taxon>
        <taxon>Pectinidae</taxon>
        <taxon>Mizuhopecten</taxon>
    </lineage>
</organism>
<feature type="domain" description="Thyroglobulin type-1" evidence="7">
    <location>
        <begin position="117"/>
        <end position="158"/>
    </location>
</feature>
<keyword evidence="3" id="KW-0677">Repeat</keyword>
<comment type="subcellular location">
    <subcellularLocation>
        <location evidence="1">Secreted</location>
    </subcellularLocation>
</comment>
<sequence>MKIAMLVLLLVIDIAFASVPPPMSCRDELAAIEAEVALIAAKHNGMPPVGTVKPRCLEDGTYAPRQCRGSVCRCVSAQGTRITEDFSIGLAYQSDCSCARDEHDYSLLQIMGKMFFCTPIGSYHPIQCTGSVCYCVDKKGQQIGQETAHIGSQDSLKC</sequence>
<evidence type="ECO:0000259" key="7">
    <source>
        <dbReference type="PROSITE" id="PS51162"/>
    </source>
</evidence>
<accession>A0A210PY59</accession>
<dbReference type="OrthoDB" id="6282214at2759"/>
<dbReference type="InterPro" id="IPR051950">
    <property type="entry name" value="Dev_reg/Prot_inhib"/>
</dbReference>
<evidence type="ECO:0000256" key="3">
    <source>
        <dbReference type="ARBA" id="ARBA00022737"/>
    </source>
</evidence>
<dbReference type="GO" id="GO:0005604">
    <property type="term" value="C:basement membrane"/>
    <property type="evidence" value="ECO:0007669"/>
    <property type="project" value="TreeGrafter"/>
</dbReference>
<evidence type="ECO:0000256" key="6">
    <source>
        <dbReference type="SAM" id="SignalP"/>
    </source>
</evidence>
<feature type="domain" description="Thyroglobulin type-1" evidence="7">
    <location>
        <begin position="22"/>
        <end position="96"/>
    </location>
</feature>
<dbReference type="AlphaFoldDB" id="A0A210PY59"/>
<comment type="caution">
    <text evidence="8">The sequence shown here is derived from an EMBL/GenBank/DDBJ whole genome shotgun (WGS) entry which is preliminary data.</text>
</comment>
<name>A0A210PY59_MIZYE</name>
<dbReference type="GO" id="GO:0005615">
    <property type="term" value="C:extracellular space"/>
    <property type="evidence" value="ECO:0007669"/>
    <property type="project" value="TreeGrafter"/>
</dbReference>
<dbReference type="PANTHER" id="PTHR12352:SF24">
    <property type="entry name" value="THYROGLOBULIN TYPE-1 DOMAIN-CONTAINING PROTEIN"/>
    <property type="match status" value="1"/>
</dbReference>